<name>A0A3B0WQ73_9ZZZZ</name>
<evidence type="ECO:0000256" key="8">
    <source>
        <dbReference type="ARBA" id="ARBA00022989"/>
    </source>
</evidence>
<keyword evidence="8 11" id="KW-1133">Transmembrane helix</keyword>
<evidence type="ECO:0000256" key="3">
    <source>
        <dbReference type="ARBA" id="ARBA00021539"/>
    </source>
</evidence>
<dbReference type="GO" id="GO:0015627">
    <property type="term" value="C:type II protein secretion system complex"/>
    <property type="evidence" value="ECO:0007669"/>
    <property type="project" value="InterPro"/>
</dbReference>
<dbReference type="Pfam" id="PF11612">
    <property type="entry name" value="T2SSJ"/>
    <property type="match status" value="1"/>
</dbReference>
<organism evidence="12">
    <name type="scientific">hydrothermal vent metagenome</name>
    <dbReference type="NCBI Taxonomy" id="652676"/>
    <lineage>
        <taxon>unclassified sequences</taxon>
        <taxon>metagenomes</taxon>
        <taxon>ecological metagenomes</taxon>
    </lineage>
</organism>
<dbReference type="GO" id="GO:0015628">
    <property type="term" value="P:protein secretion by the type II secretion system"/>
    <property type="evidence" value="ECO:0007669"/>
    <property type="project" value="InterPro"/>
</dbReference>
<dbReference type="InterPro" id="IPR045584">
    <property type="entry name" value="Pilin-like"/>
</dbReference>
<feature type="region of interest" description="Disordered" evidence="10">
    <location>
        <begin position="182"/>
        <end position="207"/>
    </location>
</feature>
<dbReference type="Gene3D" id="3.10.610.10">
    <property type="entry name" value="GSPII I/J protein-like"/>
    <property type="match status" value="1"/>
</dbReference>
<evidence type="ECO:0000256" key="11">
    <source>
        <dbReference type="SAM" id="Phobius"/>
    </source>
</evidence>
<evidence type="ECO:0000256" key="5">
    <source>
        <dbReference type="ARBA" id="ARBA00022481"/>
    </source>
</evidence>
<proteinExistence type="inferred from homology"/>
<dbReference type="PANTHER" id="PTHR39583">
    <property type="entry name" value="TYPE II SECRETION SYSTEM PROTEIN J-RELATED"/>
    <property type="match status" value="1"/>
</dbReference>
<keyword evidence="5" id="KW-0488">Methylation</keyword>
<keyword evidence="6" id="KW-0997">Cell inner membrane</keyword>
<evidence type="ECO:0000256" key="4">
    <source>
        <dbReference type="ARBA" id="ARBA00022475"/>
    </source>
</evidence>
<comment type="subcellular location">
    <subcellularLocation>
        <location evidence="1">Cell inner membrane</location>
        <topology evidence="1">Single-pass membrane protein</topology>
    </subcellularLocation>
</comment>
<reference evidence="12" key="1">
    <citation type="submission" date="2018-06" db="EMBL/GenBank/DDBJ databases">
        <authorList>
            <person name="Zhirakovskaya E."/>
        </authorList>
    </citation>
    <scope>NUCLEOTIDE SEQUENCE</scope>
</reference>
<dbReference type="InterPro" id="IPR012902">
    <property type="entry name" value="N_methyl_site"/>
</dbReference>
<evidence type="ECO:0000256" key="9">
    <source>
        <dbReference type="ARBA" id="ARBA00023136"/>
    </source>
</evidence>
<accession>A0A3B0WQ73</accession>
<dbReference type="NCBIfam" id="TIGR02532">
    <property type="entry name" value="IV_pilin_GFxxxE"/>
    <property type="match status" value="1"/>
</dbReference>
<evidence type="ECO:0000256" key="10">
    <source>
        <dbReference type="SAM" id="MobiDB-lite"/>
    </source>
</evidence>
<dbReference type="SUPFAM" id="SSF54523">
    <property type="entry name" value="Pili subunits"/>
    <property type="match status" value="1"/>
</dbReference>
<evidence type="ECO:0000256" key="1">
    <source>
        <dbReference type="ARBA" id="ARBA00004377"/>
    </source>
</evidence>
<dbReference type="PANTHER" id="PTHR39583:SF2">
    <property type="entry name" value="TYPE II SECRETION SYSTEM PROTEIN J"/>
    <property type="match status" value="1"/>
</dbReference>
<feature type="compositionally biased region" description="Low complexity" evidence="10">
    <location>
        <begin position="185"/>
        <end position="196"/>
    </location>
</feature>
<evidence type="ECO:0000256" key="2">
    <source>
        <dbReference type="ARBA" id="ARBA00011084"/>
    </source>
</evidence>
<dbReference type="PROSITE" id="PS00409">
    <property type="entry name" value="PROKAR_NTER_METHYL"/>
    <property type="match status" value="1"/>
</dbReference>
<sequence length="238" mass="26503">MQTARRPSLCTKKQQGFTLLELLIASIIFAIMAVMAYGGLANVMDNSQSSQIALKRLQQVQQTISILNRDFLQLVPRAVRDEYGNLQPALTTTNNIDNLVELTRGGRSNPANLLRSTLVRVAYRFEDEKFIRLQWPQLDNAPNMKAKQTTLIDNIEEVTIRFMDQNARWLDQWPPLNSVQTSPVTGNNTGNNTGTGAATGTGTGNNNNGANNGTQLIAIEIILKLKDWGDIRRLYAMN</sequence>
<protein>
    <recommendedName>
        <fullName evidence="3">Type II secretion system protein J</fullName>
    </recommendedName>
</protein>
<gene>
    <name evidence="12" type="ORF">MNBD_GAMMA06-667</name>
</gene>
<keyword evidence="9 11" id="KW-0472">Membrane</keyword>
<comment type="similarity">
    <text evidence="2">Belongs to the GSP J family.</text>
</comment>
<evidence type="ECO:0000313" key="12">
    <source>
        <dbReference type="EMBL" id="VAW51409.1"/>
    </source>
</evidence>
<keyword evidence="4" id="KW-1003">Cell membrane</keyword>
<evidence type="ECO:0000256" key="7">
    <source>
        <dbReference type="ARBA" id="ARBA00022692"/>
    </source>
</evidence>
<dbReference type="InterPro" id="IPR010055">
    <property type="entry name" value="T2SS_protein-GspJ"/>
</dbReference>
<keyword evidence="7 11" id="KW-0812">Transmembrane</keyword>
<feature type="transmembrane region" description="Helical" evidence="11">
    <location>
        <begin position="20"/>
        <end position="40"/>
    </location>
</feature>
<dbReference type="EMBL" id="UOFD01000029">
    <property type="protein sequence ID" value="VAW51409.1"/>
    <property type="molecule type" value="Genomic_DNA"/>
</dbReference>
<dbReference type="GO" id="GO:0005886">
    <property type="term" value="C:plasma membrane"/>
    <property type="evidence" value="ECO:0007669"/>
    <property type="project" value="UniProtKB-SubCell"/>
</dbReference>
<evidence type="ECO:0000256" key="6">
    <source>
        <dbReference type="ARBA" id="ARBA00022519"/>
    </source>
</evidence>
<dbReference type="NCBIfam" id="TIGR01711">
    <property type="entry name" value="gspJ"/>
    <property type="match status" value="1"/>
</dbReference>
<dbReference type="Pfam" id="PF07963">
    <property type="entry name" value="N_methyl"/>
    <property type="match status" value="1"/>
</dbReference>
<dbReference type="AlphaFoldDB" id="A0A3B0WQ73"/>
<dbReference type="InterPro" id="IPR051621">
    <property type="entry name" value="T2SS_protein_J"/>
</dbReference>